<feature type="non-terminal residue" evidence="1">
    <location>
        <position position="1"/>
    </location>
</feature>
<accession>A0A1B6G045</accession>
<proteinExistence type="predicted"/>
<name>A0A1B6G045_9HEMI</name>
<organism evidence="1">
    <name type="scientific">Cuerna arida</name>
    <dbReference type="NCBI Taxonomy" id="1464854"/>
    <lineage>
        <taxon>Eukaryota</taxon>
        <taxon>Metazoa</taxon>
        <taxon>Ecdysozoa</taxon>
        <taxon>Arthropoda</taxon>
        <taxon>Hexapoda</taxon>
        <taxon>Insecta</taxon>
        <taxon>Pterygota</taxon>
        <taxon>Neoptera</taxon>
        <taxon>Paraneoptera</taxon>
        <taxon>Hemiptera</taxon>
        <taxon>Auchenorrhyncha</taxon>
        <taxon>Membracoidea</taxon>
        <taxon>Cicadellidae</taxon>
        <taxon>Cicadellinae</taxon>
        <taxon>Proconiini</taxon>
        <taxon>Cuerna</taxon>
    </lineage>
</organism>
<protein>
    <submittedName>
        <fullName evidence="1">Uncharacterized protein</fullName>
    </submittedName>
</protein>
<gene>
    <name evidence="1" type="ORF">g.1289</name>
</gene>
<dbReference type="EMBL" id="GECZ01013950">
    <property type="protein sequence ID" value="JAS55819.1"/>
    <property type="molecule type" value="Transcribed_RNA"/>
</dbReference>
<sequence>LLATNNTETQSIQILNTDMTEFQVPMFYFHNGTNEYMFTILAWVGGENEAYMSNIVTMTVSLDDPDQEFKASVSEYDDHSITLDWEIEATLNSTTFLTLTVMDISYDVNHRVILQDQPLVGRS</sequence>
<evidence type="ECO:0000313" key="1">
    <source>
        <dbReference type="EMBL" id="JAS55819.1"/>
    </source>
</evidence>
<dbReference type="AlphaFoldDB" id="A0A1B6G045"/>
<reference evidence="1" key="1">
    <citation type="submission" date="2015-11" db="EMBL/GenBank/DDBJ databases">
        <title>De novo transcriptome assembly of four potential Pierce s Disease insect vectors from Arizona vineyards.</title>
        <authorList>
            <person name="Tassone E.E."/>
        </authorList>
    </citation>
    <scope>NUCLEOTIDE SEQUENCE</scope>
</reference>